<reference evidence="2 3" key="1">
    <citation type="submission" date="2016-08" db="EMBL/GenBank/DDBJ databases">
        <title>Novel Firmicute Genomes.</title>
        <authorList>
            <person name="Poppleton D.I."/>
            <person name="Gribaldo S."/>
        </authorList>
    </citation>
    <scope>NUCLEOTIDE SEQUENCE [LARGE SCALE GENOMIC DNA]</scope>
    <source>
        <strain evidence="2 3">RAOx-1</strain>
    </source>
</reference>
<protein>
    <recommendedName>
        <fullName evidence="1">YqbQ/XkdQ domain-containing protein</fullName>
    </recommendedName>
</protein>
<dbReference type="OrthoDB" id="1698671at2"/>
<proteinExistence type="predicted"/>
<gene>
    <name evidence="2" type="ORF">BEP19_15850</name>
</gene>
<evidence type="ECO:0000259" key="1">
    <source>
        <dbReference type="Pfam" id="PF24032"/>
    </source>
</evidence>
<dbReference type="EMBL" id="MCHY01000002">
    <property type="protein sequence ID" value="RKD26680.1"/>
    <property type="molecule type" value="Genomic_DNA"/>
</dbReference>
<dbReference type="InterPro" id="IPR056937">
    <property type="entry name" value="YqbQ/XkdQ"/>
</dbReference>
<name>A0A419SQA7_9BACL</name>
<comment type="caution">
    <text evidence="2">The sequence shown here is derived from an EMBL/GenBank/DDBJ whole genome shotgun (WGS) entry which is preliminary data.</text>
</comment>
<dbReference type="AlphaFoldDB" id="A0A419SQA7"/>
<sequence length="324" mass="36543">MAHKLWLVKPDKMIDITPLIGTLSWRGNVNELGEEISFDVAFNDARYFPKNPCDLGDVVILEGKDGVEITRAVIINETRNGRNPISYNAFDYAFYLNKSKKFYQFEKMQADQAIRKIVSDAGVPIGSIVSIPIPITKIYERDERSSTIKDILEIATKSNGIKYRHEMRQGKFYLEPQGQTIVNPKFKFVWGEIDATLAISEPSRTRSIEDMKNSIEVVVDGKVVAQVKDDNLIKRFGLLQEVNQVSSDEEKKKPKQIAQNLLKDLGKVFETASIILPGDDSVRAGRLIELDEPVTGLKGQYLIDDVTHTITSGIHTMQLSLEVR</sequence>
<dbReference type="Proteomes" id="UP000284219">
    <property type="component" value="Unassembled WGS sequence"/>
</dbReference>
<evidence type="ECO:0000313" key="2">
    <source>
        <dbReference type="EMBL" id="RKD26680.1"/>
    </source>
</evidence>
<keyword evidence="3" id="KW-1185">Reference proteome</keyword>
<evidence type="ECO:0000313" key="3">
    <source>
        <dbReference type="Proteomes" id="UP000284219"/>
    </source>
</evidence>
<dbReference type="Pfam" id="PF24032">
    <property type="entry name" value="YQBQ"/>
    <property type="match status" value="1"/>
</dbReference>
<feature type="domain" description="YqbQ/XkdQ" evidence="1">
    <location>
        <begin position="24"/>
        <end position="321"/>
    </location>
</feature>
<accession>A0A419SQA7</accession>
<organism evidence="2 3">
    <name type="scientific">Ammoniphilus oxalaticus</name>
    <dbReference type="NCBI Taxonomy" id="66863"/>
    <lineage>
        <taxon>Bacteria</taxon>
        <taxon>Bacillati</taxon>
        <taxon>Bacillota</taxon>
        <taxon>Bacilli</taxon>
        <taxon>Bacillales</taxon>
        <taxon>Paenibacillaceae</taxon>
        <taxon>Aneurinibacillus group</taxon>
        <taxon>Ammoniphilus</taxon>
    </lineage>
</organism>
<dbReference type="RefSeq" id="WP_120187960.1">
    <property type="nucleotide sequence ID" value="NZ_MCHY01000002.1"/>
</dbReference>